<keyword evidence="3" id="KW-1185">Reference proteome</keyword>
<accession>A0A8W8L2W6</accession>
<dbReference type="AlphaFoldDB" id="A0A8W8L2W6"/>
<feature type="chain" id="PRO_5036488565" evidence="1">
    <location>
        <begin position="21"/>
        <end position="442"/>
    </location>
</feature>
<dbReference type="EnsemblMetazoa" id="G26118.2">
    <property type="protein sequence ID" value="G26118.2:cds"/>
    <property type="gene ID" value="G26118"/>
</dbReference>
<name>A0A8W8L2W6_MAGGI</name>
<sequence>MKFLFVYQFVLLLCTTKSESTWVDLPILHPLIQPIWVNKTWDEDTNVSNYNMRFRGPSDTKEELDVISLVEVERGDRMSIFESHVQVPLGDYMFISLKSASTSDTFKMSIVGDAKSGSQDQFPGRLCEFEITRETIEQKTWYLALPYGPCYSDPKENLDIFVYFEVNLRKGNQSYLYKGMEENNSDLKKFIMKFLFVYQCVLLLCAIRSGSTFEEMSLPKIHFLIQPIWVNKTYDESTNVSNYHMRFRGPSDTMEELGLISLVEVEKGDQLSLFESNVQLPLHDYMLISLKSASTSDTFKMSIDGNAKSGSKVQFPGQFCEFDMMGDISEQETAYLALENGYCDSIPEEDLDIFVYFEVNFRKDNQSYLYKGKEEEDNFNFTKYVVTIDEIDVVWLYINNKNTQEDGIQWDTPFISTLVMKYSPIATEQDIITVYGWKKQVM</sequence>
<proteinExistence type="predicted"/>
<evidence type="ECO:0000313" key="3">
    <source>
        <dbReference type="Proteomes" id="UP000005408"/>
    </source>
</evidence>
<feature type="signal peptide" evidence="1">
    <location>
        <begin position="1"/>
        <end position="20"/>
    </location>
</feature>
<organism evidence="2 3">
    <name type="scientific">Magallana gigas</name>
    <name type="common">Pacific oyster</name>
    <name type="synonym">Crassostrea gigas</name>
    <dbReference type="NCBI Taxonomy" id="29159"/>
    <lineage>
        <taxon>Eukaryota</taxon>
        <taxon>Metazoa</taxon>
        <taxon>Spiralia</taxon>
        <taxon>Lophotrochozoa</taxon>
        <taxon>Mollusca</taxon>
        <taxon>Bivalvia</taxon>
        <taxon>Autobranchia</taxon>
        <taxon>Pteriomorphia</taxon>
        <taxon>Ostreida</taxon>
        <taxon>Ostreoidea</taxon>
        <taxon>Ostreidae</taxon>
        <taxon>Magallana</taxon>
    </lineage>
</organism>
<evidence type="ECO:0000313" key="2">
    <source>
        <dbReference type="EnsemblMetazoa" id="G26118.2:cds"/>
    </source>
</evidence>
<evidence type="ECO:0000256" key="1">
    <source>
        <dbReference type="SAM" id="SignalP"/>
    </source>
</evidence>
<dbReference type="Proteomes" id="UP000005408">
    <property type="component" value="Unassembled WGS sequence"/>
</dbReference>
<reference evidence="2" key="1">
    <citation type="submission" date="2022-08" db="UniProtKB">
        <authorList>
            <consortium name="EnsemblMetazoa"/>
        </authorList>
    </citation>
    <scope>IDENTIFICATION</scope>
    <source>
        <strain evidence="2">05x7-T-G4-1.051#20</strain>
    </source>
</reference>
<keyword evidence="1" id="KW-0732">Signal</keyword>
<protein>
    <submittedName>
        <fullName evidence="2">Uncharacterized protein</fullName>
    </submittedName>
</protein>